<organism evidence="1 2">
    <name type="scientific">Algoriphagus confluentis</name>
    <dbReference type="NCBI Taxonomy" id="1697556"/>
    <lineage>
        <taxon>Bacteria</taxon>
        <taxon>Pseudomonadati</taxon>
        <taxon>Bacteroidota</taxon>
        <taxon>Cytophagia</taxon>
        <taxon>Cytophagales</taxon>
        <taxon>Cyclobacteriaceae</taxon>
        <taxon>Algoriphagus</taxon>
    </lineage>
</organism>
<name>A0ABQ6PKV5_9BACT</name>
<protein>
    <submittedName>
        <fullName evidence="1">Uncharacterized protein</fullName>
    </submittedName>
</protein>
<gene>
    <name evidence="1" type="ORF">Aconfl_12470</name>
</gene>
<evidence type="ECO:0000313" key="2">
    <source>
        <dbReference type="Proteomes" id="UP001338309"/>
    </source>
</evidence>
<dbReference type="EMBL" id="BTPD01000003">
    <property type="protein sequence ID" value="GMQ28604.1"/>
    <property type="molecule type" value="Genomic_DNA"/>
</dbReference>
<dbReference type="Proteomes" id="UP001338309">
    <property type="component" value="Unassembled WGS sequence"/>
</dbReference>
<proteinExistence type="predicted"/>
<comment type="caution">
    <text evidence="1">The sequence shown here is derived from an EMBL/GenBank/DDBJ whole genome shotgun (WGS) entry which is preliminary data.</text>
</comment>
<evidence type="ECO:0000313" key="1">
    <source>
        <dbReference type="EMBL" id="GMQ28604.1"/>
    </source>
</evidence>
<accession>A0ABQ6PKV5</accession>
<reference evidence="1 2" key="1">
    <citation type="submission" date="2023-08" db="EMBL/GenBank/DDBJ databases">
        <title>Draft genome sequence of Algoriphagus confluentis.</title>
        <authorList>
            <person name="Takatani N."/>
            <person name="Hosokawa M."/>
            <person name="Sawabe T."/>
        </authorList>
    </citation>
    <scope>NUCLEOTIDE SEQUENCE [LARGE SCALE GENOMIC DNA]</scope>
    <source>
        <strain evidence="1 2">NBRC 111222</strain>
    </source>
</reference>
<sequence length="211" mass="24933">MNGLEIIALQQNFFEDFGYSLHPSTFIFEKSQDLGKQVVFIHYQEYPDASYLEYKLGVRLDQVEEIIHRFLPTLSDYAERSISLIQTPDKIGKEIPKRFVLSNNSQLAEAIMAAEKFFVSHGFHWLDQMIKPQLLEKEFAQRKQHEFRTQNFVYYAFRGVTLARLYNPDDYSILREIYLSEINHREMTPFTIASFLQLLDFLDNLEIKIST</sequence>
<keyword evidence="2" id="KW-1185">Reference proteome</keyword>
<dbReference type="RefSeq" id="WP_338223355.1">
    <property type="nucleotide sequence ID" value="NZ_BTPD01000003.1"/>
</dbReference>